<dbReference type="InterPro" id="IPR037923">
    <property type="entry name" value="HTH-like"/>
</dbReference>
<comment type="caution">
    <text evidence="5">The sequence shown here is derived from an EMBL/GenBank/DDBJ whole genome shotgun (WGS) entry which is preliminary data.</text>
</comment>
<dbReference type="PROSITE" id="PS01124">
    <property type="entry name" value="HTH_ARAC_FAMILY_2"/>
    <property type="match status" value="1"/>
</dbReference>
<dbReference type="PANTHER" id="PTHR43280">
    <property type="entry name" value="ARAC-FAMILY TRANSCRIPTIONAL REGULATOR"/>
    <property type="match status" value="1"/>
</dbReference>
<dbReference type="Pfam" id="PF12833">
    <property type="entry name" value="HTH_18"/>
    <property type="match status" value="1"/>
</dbReference>
<dbReference type="AlphaFoldDB" id="A0A1V9G6L9"/>
<keyword evidence="6" id="KW-1185">Reference proteome</keyword>
<evidence type="ECO:0000256" key="1">
    <source>
        <dbReference type="ARBA" id="ARBA00023015"/>
    </source>
</evidence>
<dbReference type="PANTHER" id="PTHR43280:SF30">
    <property type="entry name" value="MMSAB OPERON REGULATORY PROTEIN"/>
    <property type="match status" value="1"/>
</dbReference>
<feature type="domain" description="HTH araC/xylS-type" evidence="4">
    <location>
        <begin position="194"/>
        <end position="292"/>
    </location>
</feature>
<gene>
    <name evidence="5" type="ORF">A4R26_13920</name>
</gene>
<dbReference type="PRINTS" id="PR00032">
    <property type="entry name" value="HTHARAC"/>
</dbReference>
<dbReference type="PROSITE" id="PS00041">
    <property type="entry name" value="HTH_ARAC_FAMILY_1"/>
    <property type="match status" value="1"/>
</dbReference>
<dbReference type="SUPFAM" id="SSF51215">
    <property type="entry name" value="Regulatory protein AraC"/>
    <property type="match status" value="1"/>
</dbReference>
<dbReference type="Gene3D" id="1.10.10.60">
    <property type="entry name" value="Homeodomain-like"/>
    <property type="match status" value="2"/>
</dbReference>
<dbReference type="InterPro" id="IPR018060">
    <property type="entry name" value="HTH_AraC"/>
</dbReference>
<keyword evidence="2" id="KW-0238">DNA-binding</keyword>
<evidence type="ECO:0000313" key="6">
    <source>
        <dbReference type="Proteomes" id="UP000192276"/>
    </source>
</evidence>
<dbReference type="Pfam" id="PF02311">
    <property type="entry name" value="AraC_binding"/>
    <property type="match status" value="1"/>
</dbReference>
<dbReference type="Proteomes" id="UP000192276">
    <property type="component" value="Unassembled WGS sequence"/>
</dbReference>
<keyword evidence="1" id="KW-0805">Transcription regulation</keyword>
<reference evidence="6" key="1">
    <citation type="submission" date="2016-04" db="EMBL/GenBank/DDBJ databases">
        <authorList>
            <person name="Chen L."/>
            <person name="Zhuang W."/>
            <person name="Wang G."/>
        </authorList>
    </citation>
    <scope>NUCLEOTIDE SEQUENCE [LARGE SCALE GENOMIC DNA]</scope>
    <source>
        <strain evidence="6">208</strain>
    </source>
</reference>
<dbReference type="GO" id="GO:0003700">
    <property type="term" value="F:DNA-binding transcription factor activity"/>
    <property type="evidence" value="ECO:0007669"/>
    <property type="project" value="InterPro"/>
</dbReference>
<proteinExistence type="predicted"/>
<dbReference type="InterPro" id="IPR009057">
    <property type="entry name" value="Homeodomain-like_sf"/>
</dbReference>
<dbReference type="InterPro" id="IPR020449">
    <property type="entry name" value="Tscrpt_reg_AraC-type_HTH"/>
</dbReference>
<dbReference type="STRING" id="550983.A4R26_13920"/>
<evidence type="ECO:0000313" key="5">
    <source>
        <dbReference type="EMBL" id="OQP66184.1"/>
    </source>
</evidence>
<dbReference type="InterPro" id="IPR003313">
    <property type="entry name" value="AraC-bd"/>
</dbReference>
<dbReference type="SUPFAM" id="SSF46689">
    <property type="entry name" value="Homeodomain-like"/>
    <property type="match status" value="2"/>
</dbReference>
<accession>A0A1V9G6L9</accession>
<dbReference type="EMBL" id="LWBP01000056">
    <property type="protein sequence ID" value="OQP66184.1"/>
    <property type="molecule type" value="Genomic_DNA"/>
</dbReference>
<dbReference type="InterPro" id="IPR018062">
    <property type="entry name" value="HTH_AraC-typ_CS"/>
</dbReference>
<evidence type="ECO:0000256" key="3">
    <source>
        <dbReference type="ARBA" id="ARBA00023163"/>
    </source>
</evidence>
<dbReference type="Gene3D" id="2.60.120.280">
    <property type="entry name" value="Regulatory protein AraC"/>
    <property type="match status" value="1"/>
</dbReference>
<evidence type="ECO:0000256" key="2">
    <source>
        <dbReference type="ARBA" id="ARBA00023125"/>
    </source>
</evidence>
<dbReference type="GO" id="GO:0043565">
    <property type="term" value="F:sequence-specific DNA binding"/>
    <property type="evidence" value="ECO:0007669"/>
    <property type="project" value="InterPro"/>
</dbReference>
<keyword evidence="3" id="KW-0804">Transcription</keyword>
<protein>
    <submittedName>
        <fullName evidence="5">AraC family transcriptional regulator</fullName>
    </submittedName>
</protein>
<dbReference type="SMART" id="SM00342">
    <property type="entry name" value="HTH_ARAC"/>
    <property type="match status" value="1"/>
</dbReference>
<organism evidence="5 6">
    <name type="scientific">Niastella populi</name>
    <dbReference type="NCBI Taxonomy" id="550983"/>
    <lineage>
        <taxon>Bacteria</taxon>
        <taxon>Pseudomonadati</taxon>
        <taxon>Bacteroidota</taxon>
        <taxon>Chitinophagia</taxon>
        <taxon>Chitinophagales</taxon>
        <taxon>Chitinophagaceae</taxon>
        <taxon>Niastella</taxon>
    </lineage>
</organism>
<evidence type="ECO:0000259" key="4">
    <source>
        <dbReference type="PROSITE" id="PS01124"/>
    </source>
</evidence>
<name>A0A1V9G6L9_9BACT</name>
<sequence length="294" mass="33731">MQHMVNFYKYLPVSEADESWGLSVLNTGCTHIAAGSPYPYTSHPGHHYFNWEKGRILHEYQVVYITKGGGIFESKNGGSQTISAGSIIFLFPDERHRYKPDNQTGWDEFWVGFNGNIIDNLLSKKFFTPASPVIPVGYHEPLLHLFEEIIDKTKEEKAGYQPLIAGTVLHLLGYIYSLSQQEKFGGQDIDAIVNKARLLFRSHLDKRISPEDVAQELQISYSRFRKIFKEYTGLAPRQFQIQLKIHKAKELLTNTNKSVKEIAFELNFESNFYFSRLFKEKVGLTPGAFRGKKI</sequence>